<dbReference type="AlphaFoldDB" id="A0A8H3DUT6"/>
<dbReference type="InterPro" id="IPR032675">
    <property type="entry name" value="LRR_dom_sf"/>
</dbReference>
<dbReference type="SMART" id="SM00256">
    <property type="entry name" value="FBOX"/>
    <property type="match status" value="1"/>
</dbReference>
<reference evidence="2" key="1">
    <citation type="submission" date="2021-01" db="EMBL/GenBank/DDBJ databases">
        <authorList>
            <person name="Kaushik A."/>
        </authorList>
    </citation>
    <scope>NUCLEOTIDE SEQUENCE</scope>
    <source>
        <strain evidence="2">AG5</strain>
    </source>
</reference>
<dbReference type="SUPFAM" id="SSF81383">
    <property type="entry name" value="F-box domain"/>
    <property type="match status" value="1"/>
</dbReference>
<dbReference type="Gene3D" id="3.80.10.10">
    <property type="entry name" value="Ribonuclease Inhibitor"/>
    <property type="match status" value="3"/>
</dbReference>
<comment type="caution">
    <text evidence="2">The sequence shown here is derived from an EMBL/GenBank/DDBJ whole genome shotgun (WGS) entry which is preliminary data.</text>
</comment>
<name>A0A8H3DUT6_9AGAM</name>
<dbReference type="PANTHER" id="PTHR38926:SF72">
    <property type="entry name" value="IM:7136021-RELATED"/>
    <property type="match status" value="1"/>
</dbReference>
<dbReference type="Proteomes" id="UP000663827">
    <property type="component" value="Unassembled WGS sequence"/>
</dbReference>
<evidence type="ECO:0000313" key="2">
    <source>
        <dbReference type="EMBL" id="CAE7085259.1"/>
    </source>
</evidence>
<protein>
    <recommendedName>
        <fullName evidence="1">F-box domain-containing protein</fullName>
    </recommendedName>
</protein>
<dbReference type="CDD" id="cd09917">
    <property type="entry name" value="F-box_SF"/>
    <property type="match status" value="1"/>
</dbReference>
<gene>
    <name evidence="2" type="ORF">RDB_LOCUS27101</name>
</gene>
<dbReference type="InterPro" id="IPR036047">
    <property type="entry name" value="F-box-like_dom_sf"/>
</dbReference>
<evidence type="ECO:0000313" key="3">
    <source>
        <dbReference type="Proteomes" id="UP000663827"/>
    </source>
</evidence>
<feature type="domain" description="F-box" evidence="1">
    <location>
        <begin position="1"/>
        <end position="45"/>
    </location>
</feature>
<dbReference type="SUPFAM" id="SSF52047">
    <property type="entry name" value="RNI-like"/>
    <property type="match status" value="2"/>
</dbReference>
<dbReference type="PROSITE" id="PS50181">
    <property type="entry name" value="FBOX"/>
    <property type="match status" value="1"/>
</dbReference>
<dbReference type="Pfam" id="PF12937">
    <property type="entry name" value="F-box-like"/>
    <property type="match status" value="1"/>
</dbReference>
<accession>A0A8H3DUT6</accession>
<sequence length="811" mass="90669">MLASSLPTDITLHIASYLPYSTLTNVSLVCKNWRLGILPALFRSTLLENDQSIANFSRTIALDDELGFPSISQFIRSLSISNWSAKTITDSGLVPLVSCVPRLVHLVRLHWRITFVPADINILELFQTNCAQLRWVSLLIPDGYEFERKLEESHYAILLSFRNLSEFRLQVHHIPPDVNTKAFRPLKRLISNCPGLELLQLYLYDPQPVHYTLEDVATWLGDEVDMPSLRRLHLLGSVRIDAASLVSSPGTGAHYFREFLARHKNIEELYLDCVNVNSFPGTTDPEDLARALPFLRSFAGPDFLCDILVRSSVAGQLECLSIQKCCFKAGRSFISHGPHQILPLPKLRELVVETKMYYQVLTILELILPAAPGLENLGLPQLPPPCHDIFLELVTHTPGLQKTSIFNSVPCVLNPTVPCKLTAGDVAQRRLSLNIVSRRSSGAQPPEQPKFTVLEPYITRLAQLRRFHCELLTVPENSTVFRLLQIQCPQLKSVSLSIDKIDLGTEKGQSQLEALFGFSHLKDYSLTIHEITPSIDSNKFGPIKALATNCPELESLILNFSFDDSGTDSPYVYTPDALATSFGEDLTMPSLRRLHLCGEVEMDASSLFGSPTTGSHPFRDFLSCHPHIVDLKLECSSIRGFEDRSLNIDPEHLARALPSLRHLSAPDFICSYLVSSTAATRLESLVTMEELNGPMEIFEAYPMPMLRKLYLDFDIHLITYSLSLMRSIMSVANGLEELRLNSIPEFHHTELLKSLSHAPRLQKLGTCGCMHDSAYKALADAIKSRYPKLSIVSGLGHGSSDYGLEKSFARI</sequence>
<dbReference type="PANTHER" id="PTHR38926">
    <property type="entry name" value="F-BOX DOMAIN CONTAINING PROTEIN, EXPRESSED"/>
    <property type="match status" value="1"/>
</dbReference>
<proteinExistence type="predicted"/>
<evidence type="ECO:0000259" key="1">
    <source>
        <dbReference type="PROSITE" id="PS50181"/>
    </source>
</evidence>
<feature type="non-terminal residue" evidence="2">
    <location>
        <position position="1"/>
    </location>
</feature>
<dbReference type="EMBL" id="CAJNJQ010000553">
    <property type="protein sequence ID" value="CAE7085259.1"/>
    <property type="molecule type" value="Genomic_DNA"/>
</dbReference>
<dbReference type="InterPro" id="IPR001810">
    <property type="entry name" value="F-box_dom"/>
</dbReference>
<organism evidence="2 3">
    <name type="scientific">Rhizoctonia solani</name>
    <dbReference type="NCBI Taxonomy" id="456999"/>
    <lineage>
        <taxon>Eukaryota</taxon>
        <taxon>Fungi</taxon>
        <taxon>Dikarya</taxon>
        <taxon>Basidiomycota</taxon>
        <taxon>Agaricomycotina</taxon>
        <taxon>Agaricomycetes</taxon>
        <taxon>Cantharellales</taxon>
        <taxon>Ceratobasidiaceae</taxon>
        <taxon>Rhizoctonia</taxon>
    </lineage>
</organism>